<dbReference type="EMBL" id="SORO01000001">
    <property type="protein sequence ID" value="TDY72189.1"/>
    <property type="molecule type" value="Genomic_DNA"/>
</dbReference>
<protein>
    <recommendedName>
        <fullName evidence="3">Lipoprotein</fullName>
    </recommendedName>
</protein>
<dbReference type="STRING" id="1193051.LEP1GSC017_2779"/>
<proteinExistence type="predicted"/>
<evidence type="ECO:0000313" key="1">
    <source>
        <dbReference type="EMBL" id="TDY72189.1"/>
    </source>
</evidence>
<name>A0A4R8MS10_LEPME</name>
<gene>
    <name evidence="1" type="ORF">CLV96_1176</name>
</gene>
<organism evidence="1 2">
    <name type="scientific">Leptospira meyeri</name>
    <dbReference type="NCBI Taxonomy" id="29508"/>
    <lineage>
        <taxon>Bacteria</taxon>
        <taxon>Pseudomonadati</taxon>
        <taxon>Spirochaetota</taxon>
        <taxon>Spirochaetia</taxon>
        <taxon>Leptospirales</taxon>
        <taxon>Leptospiraceae</taxon>
        <taxon>Leptospira</taxon>
    </lineage>
</organism>
<reference evidence="1 2" key="1">
    <citation type="submission" date="2019-03" db="EMBL/GenBank/DDBJ databases">
        <title>Genomic Encyclopedia of Archaeal and Bacterial Type Strains, Phase II (KMG-II): from individual species to whole genera.</title>
        <authorList>
            <person name="Goeker M."/>
        </authorList>
    </citation>
    <scope>NUCLEOTIDE SEQUENCE [LARGE SCALE GENOMIC DNA]</scope>
    <source>
        <strain evidence="1 2">DSM 21537</strain>
    </source>
</reference>
<dbReference type="PROSITE" id="PS51257">
    <property type="entry name" value="PROKAR_LIPOPROTEIN"/>
    <property type="match status" value="1"/>
</dbReference>
<sequence length="213" mass="24155">MKRLLQFVLVFALSFSVSCNLYYFSLADRGSKNLEANETLQQGKIRFNLVRRVESGKPNLYNSSALEYELAKSKLFKLSQTTKVELTYTSSSGVNGAGISAVLFLLTLGIFPSLEESHSWVTFTLSNREDKKLIRDYTYPIKGRRINSWLTIPFYLVLPIFSKSFDGGIEYNTSSASIRLLVDAFEADFANDCKDNPELLEKLQSLSRELIEL</sequence>
<comment type="caution">
    <text evidence="1">The sequence shown here is derived from an EMBL/GenBank/DDBJ whole genome shotgun (WGS) entry which is preliminary data.</text>
</comment>
<keyword evidence="2" id="KW-1185">Reference proteome</keyword>
<evidence type="ECO:0000313" key="2">
    <source>
        <dbReference type="Proteomes" id="UP000294684"/>
    </source>
</evidence>
<dbReference type="Proteomes" id="UP000294684">
    <property type="component" value="Unassembled WGS sequence"/>
</dbReference>
<dbReference type="GeneID" id="79826504"/>
<dbReference type="OrthoDB" id="325283at2"/>
<accession>A0A4R8MS10</accession>
<evidence type="ECO:0008006" key="3">
    <source>
        <dbReference type="Google" id="ProtNLM"/>
    </source>
</evidence>
<dbReference type="RefSeq" id="WP_004787151.1">
    <property type="nucleotide sequence ID" value="NZ_RQGE01000030.1"/>
</dbReference>
<dbReference type="AlphaFoldDB" id="A0A4R8MS10"/>